<dbReference type="GO" id="GO:0005509">
    <property type="term" value="F:calcium ion binding"/>
    <property type="evidence" value="ECO:0007669"/>
    <property type="project" value="InterPro"/>
</dbReference>
<organism evidence="9">
    <name type="scientific">uncultured Synechococcales cyanobacterium</name>
    <dbReference type="NCBI Taxonomy" id="1936017"/>
    <lineage>
        <taxon>Bacteria</taxon>
        <taxon>Bacillati</taxon>
        <taxon>Cyanobacteriota</taxon>
        <taxon>Cyanophyceae</taxon>
        <taxon>Synechococcales</taxon>
        <taxon>environmental samples</taxon>
    </lineage>
</organism>
<reference evidence="9" key="1">
    <citation type="submission" date="2020-02" db="EMBL/GenBank/DDBJ databases">
        <authorList>
            <person name="Meier V. D."/>
        </authorList>
    </citation>
    <scope>NUCLEOTIDE SEQUENCE</scope>
    <source>
        <strain evidence="9">AVDCRST_MAG81</strain>
    </source>
</reference>
<evidence type="ECO:0000256" key="7">
    <source>
        <dbReference type="SAM" id="MobiDB-lite"/>
    </source>
</evidence>
<dbReference type="InterPro" id="IPR001343">
    <property type="entry name" value="Hemolysn_Ca-bd"/>
</dbReference>
<dbReference type="EC" id="3.1.4.46" evidence="2"/>
<dbReference type="AlphaFoldDB" id="A0A6J4V4V5"/>
<evidence type="ECO:0000256" key="5">
    <source>
        <dbReference type="ARBA" id="ARBA00022801"/>
    </source>
</evidence>
<dbReference type="InterPro" id="IPR027372">
    <property type="entry name" value="Phytase-like_dom"/>
</dbReference>
<name>A0A6J4V4V5_9CYAN</name>
<evidence type="ECO:0000256" key="2">
    <source>
        <dbReference type="ARBA" id="ARBA00012247"/>
    </source>
</evidence>
<dbReference type="PRINTS" id="PR00313">
    <property type="entry name" value="CABNDNGRPT"/>
</dbReference>
<dbReference type="SUPFAM" id="SSF51120">
    <property type="entry name" value="beta-Roll"/>
    <property type="match status" value="1"/>
</dbReference>
<dbReference type="GO" id="GO:0006629">
    <property type="term" value="P:lipid metabolic process"/>
    <property type="evidence" value="ECO:0007669"/>
    <property type="project" value="InterPro"/>
</dbReference>
<keyword evidence="5 9" id="KW-0378">Hydrolase</keyword>
<evidence type="ECO:0000256" key="3">
    <source>
        <dbReference type="ARBA" id="ARBA00022729"/>
    </source>
</evidence>
<evidence type="ECO:0000256" key="1">
    <source>
        <dbReference type="ARBA" id="ARBA00007277"/>
    </source>
</evidence>
<feature type="region of interest" description="Disordered" evidence="7">
    <location>
        <begin position="9"/>
        <end position="31"/>
    </location>
</feature>
<gene>
    <name evidence="9" type="ORF">AVDCRST_MAG81-1406</name>
</gene>
<keyword evidence="3" id="KW-0732">Signal</keyword>
<comment type="similarity">
    <text evidence="1">Belongs to the glycerophosphoryl diester phosphodiesterase family.</text>
</comment>
<keyword evidence="4" id="KW-0319">Glycerol metabolism</keyword>
<dbReference type="SUPFAM" id="SSF51695">
    <property type="entry name" value="PLC-like phosphodiesterases"/>
    <property type="match status" value="1"/>
</dbReference>
<dbReference type="Pfam" id="PF13449">
    <property type="entry name" value="Phytase-like"/>
    <property type="match status" value="1"/>
</dbReference>
<dbReference type="InterPro" id="IPR011049">
    <property type="entry name" value="Serralysin-like_metalloprot_C"/>
</dbReference>
<dbReference type="Pfam" id="PF03009">
    <property type="entry name" value="GDPD"/>
    <property type="match status" value="1"/>
</dbReference>
<dbReference type="GO" id="GO:0006071">
    <property type="term" value="P:glycerol metabolic process"/>
    <property type="evidence" value="ECO:0007669"/>
    <property type="project" value="UniProtKB-KW"/>
</dbReference>
<dbReference type="Gene3D" id="3.20.20.190">
    <property type="entry name" value="Phosphatidylinositol (PI) phosphodiesterase"/>
    <property type="match status" value="1"/>
</dbReference>
<dbReference type="Gene3D" id="2.150.10.10">
    <property type="entry name" value="Serralysin-like metalloprotease, C-terminal"/>
    <property type="match status" value="2"/>
</dbReference>
<protein>
    <recommendedName>
        <fullName evidence="2">glycerophosphodiester phosphodiesterase</fullName>
        <ecNumber evidence="2">3.1.4.46</ecNumber>
    </recommendedName>
</protein>
<dbReference type="Pfam" id="PF00353">
    <property type="entry name" value="HemolysinCabind"/>
    <property type="match status" value="2"/>
</dbReference>
<evidence type="ECO:0000256" key="6">
    <source>
        <dbReference type="ARBA" id="ARBA00047512"/>
    </source>
</evidence>
<proteinExistence type="inferred from homology"/>
<dbReference type="InterPro" id="IPR030395">
    <property type="entry name" value="GP_PDE_dom"/>
</dbReference>
<evidence type="ECO:0000313" key="9">
    <source>
        <dbReference type="EMBL" id="CAA9569134.1"/>
    </source>
</evidence>
<dbReference type="PANTHER" id="PTHR43620:SF7">
    <property type="entry name" value="GLYCEROPHOSPHODIESTER PHOSPHODIESTERASE GDPD5-RELATED"/>
    <property type="match status" value="1"/>
</dbReference>
<evidence type="ECO:0000259" key="8">
    <source>
        <dbReference type="PROSITE" id="PS51704"/>
    </source>
</evidence>
<dbReference type="GO" id="GO:0042597">
    <property type="term" value="C:periplasmic space"/>
    <property type="evidence" value="ECO:0007669"/>
    <property type="project" value="TreeGrafter"/>
</dbReference>
<dbReference type="EMBL" id="CADCWO010000079">
    <property type="protein sequence ID" value="CAA9569134.1"/>
    <property type="molecule type" value="Genomic_DNA"/>
</dbReference>
<feature type="domain" description="GP-PDE" evidence="8">
    <location>
        <begin position="549"/>
        <end position="905"/>
    </location>
</feature>
<dbReference type="PROSITE" id="PS51704">
    <property type="entry name" value="GP_PDE"/>
    <property type="match status" value="1"/>
</dbReference>
<dbReference type="CDD" id="cd08602">
    <property type="entry name" value="GDPD_ScGlpQ1_like"/>
    <property type="match status" value="1"/>
</dbReference>
<evidence type="ECO:0000256" key="4">
    <source>
        <dbReference type="ARBA" id="ARBA00022798"/>
    </source>
</evidence>
<dbReference type="InterPro" id="IPR017946">
    <property type="entry name" value="PLC-like_Pdiesterase_TIM-brl"/>
</dbReference>
<comment type="catalytic activity">
    <reaction evidence="6">
        <text>a sn-glycero-3-phosphodiester + H2O = an alcohol + sn-glycerol 3-phosphate + H(+)</text>
        <dbReference type="Rhea" id="RHEA:12969"/>
        <dbReference type="ChEBI" id="CHEBI:15377"/>
        <dbReference type="ChEBI" id="CHEBI:15378"/>
        <dbReference type="ChEBI" id="CHEBI:30879"/>
        <dbReference type="ChEBI" id="CHEBI:57597"/>
        <dbReference type="ChEBI" id="CHEBI:83408"/>
        <dbReference type="EC" id="3.1.4.46"/>
    </reaction>
</comment>
<dbReference type="PANTHER" id="PTHR43620">
    <property type="entry name" value="GLYCEROPHOSPHORYL DIESTER PHOSPHODIESTERASE"/>
    <property type="match status" value="1"/>
</dbReference>
<sequence>MELKGFAELPAETFAGGPPSGQYDAEGALRPKPLYPGQPVQGFSGVQFADQNSYWFLSDNGFGTKLNSQDYLLRLYQIDPSFKGAEAGNGNVKVENFIQFADPDNKVPFAIKNEDTKDRLLTGFDFDVESFVVARDGTLWVGEEFGPYLLHFDATGKLLEAPIATPDFGTSATGDIVRSPDNPAVLAGDATENLARSRGYEGLAINPDKTKLLALVEGFVAGDPKDTLRINEFDLASKEFTEIAGRYRLEKPEHAIGDITVINDNEYLVIERDNLQGDEAKFKKIFKIDLSQQQDGYVKKQEVVDLLNINDPKDLNGDGSTKFRFPFITIEDVLVVDQNTILVANDNNYPGGGGRSEAPDPNEMLLLKLDQPLNLDTRVGLAAVTQNNLKFGTPGQDALVASGQQILFGGEGDDTLDATAGKGANRLEGGNGADTVFASSNDRVFGAAGDDILFAGEGNNQLTGGEGKDQFWLVSGDLPNAANTITDFQSGTDILGLGAGLAFANLDIRQTGSDTTINLKTDGASLATLTGVEASSLSIADFVSTAARPLIIGHRGASGLRPEHTLASYELAIAQGADYIEPDLVSTKDGILIARHENAIAKVDPKTGEVIEATTDVIDHPEFANRKTTKTIDGEEITGWFTEDFTLAEIKTLRARERVEFRDQSFNGQFEIPTFQEVIDLAKQKSEETGRTIGIYPETKHPTYFDSIGLSLEEPLVSTLNKNGYTGKDAPVFIQSFEVGNLKELNKLTDVPLVQLLDAEGIELDGTLIETQPYDFVAGGDSRTYGDLRSPEGLADVAEYADGIGPWKRMIVSVESVDLNGDGEADDVNGDTLINDADKSLTEPTALIKDAHAAGLLVHPYTFRNEDQYLASDYNGNPELEYEQFFSLRVDGLFTDFPGTGFEVANRLYPFTPPDPIAGVGQLAPADTLGA</sequence>
<dbReference type="SUPFAM" id="SSF75011">
    <property type="entry name" value="3-carboxy-cis,cis-mucoante lactonizing enzyme"/>
    <property type="match status" value="1"/>
</dbReference>
<dbReference type="GO" id="GO:0008889">
    <property type="term" value="F:glycerophosphodiester phosphodiesterase activity"/>
    <property type="evidence" value="ECO:0007669"/>
    <property type="project" value="UniProtKB-EC"/>
</dbReference>
<accession>A0A6J4V4V5</accession>